<proteinExistence type="predicted"/>
<keyword evidence="2" id="KW-1185">Reference proteome</keyword>
<gene>
    <name evidence="1" type="ORF">SPELUC_LOCUS4534</name>
</gene>
<dbReference type="Proteomes" id="UP000789366">
    <property type="component" value="Unassembled WGS sequence"/>
</dbReference>
<reference evidence="1" key="1">
    <citation type="submission" date="2021-06" db="EMBL/GenBank/DDBJ databases">
        <authorList>
            <person name="Kallberg Y."/>
            <person name="Tangrot J."/>
            <person name="Rosling A."/>
        </authorList>
    </citation>
    <scope>NUCLEOTIDE SEQUENCE</scope>
    <source>
        <strain evidence="1">28 12/20/2015</strain>
    </source>
</reference>
<organism evidence="1 2">
    <name type="scientific">Cetraspora pellucida</name>
    <dbReference type="NCBI Taxonomy" id="1433469"/>
    <lineage>
        <taxon>Eukaryota</taxon>
        <taxon>Fungi</taxon>
        <taxon>Fungi incertae sedis</taxon>
        <taxon>Mucoromycota</taxon>
        <taxon>Glomeromycotina</taxon>
        <taxon>Glomeromycetes</taxon>
        <taxon>Diversisporales</taxon>
        <taxon>Gigasporaceae</taxon>
        <taxon>Cetraspora</taxon>
    </lineage>
</organism>
<evidence type="ECO:0000313" key="2">
    <source>
        <dbReference type="Proteomes" id="UP000789366"/>
    </source>
</evidence>
<comment type="caution">
    <text evidence="1">The sequence shown here is derived from an EMBL/GenBank/DDBJ whole genome shotgun (WGS) entry which is preliminary data.</text>
</comment>
<feature type="non-terminal residue" evidence="1">
    <location>
        <position position="67"/>
    </location>
</feature>
<dbReference type="EMBL" id="CAJVPW010004091">
    <property type="protein sequence ID" value="CAG8534890.1"/>
    <property type="molecule type" value="Genomic_DNA"/>
</dbReference>
<protein>
    <submittedName>
        <fullName evidence="1">17019_t:CDS:1</fullName>
    </submittedName>
</protein>
<accession>A0ACA9LPB7</accession>
<name>A0ACA9LPB7_9GLOM</name>
<sequence>MSNLNLQIIPTESLDLTLILHSRIELKTWTGDEKIEIKCFYDALQDTSLDIKKQDKLKCLKETPIET</sequence>
<evidence type="ECO:0000313" key="1">
    <source>
        <dbReference type="EMBL" id="CAG8534890.1"/>
    </source>
</evidence>